<proteinExistence type="predicted"/>
<dbReference type="GO" id="GO:0046872">
    <property type="term" value="F:metal ion binding"/>
    <property type="evidence" value="ECO:0007669"/>
    <property type="project" value="UniProtKB-KW"/>
</dbReference>
<name>A0A2B9E3X2_BACCE</name>
<evidence type="ECO:0000313" key="7">
    <source>
        <dbReference type="Proteomes" id="UP000222054"/>
    </source>
</evidence>
<dbReference type="PANTHER" id="PTHR13966:SF5">
    <property type="entry name" value="ENDONUCLEASE G, MITOCHONDRIAL"/>
    <property type="match status" value="1"/>
</dbReference>
<dbReference type="InterPro" id="IPR040255">
    <property type="entry name" value="Non-specific_endonuclease"/>
</dbReference>
<dbReference type="Gene3D" id="3.40.570.10">
    <property type="entry name" value="Extracellular Endonuclease, subunit A"/>
    <property type="match status" value="1"/>
</dbReference>
<feature type="active site" description="Proton acceptor" evidence="2">
    <location>
        <position position="437"/>
    </location>
</feature>
<evidence type="ECO:0000313" key="6">
    <source>
        <dbReference type="EMBL" id="PGM94041.1"/>
    </source>
</evidence>
<dbReference type="GO" id="GO:0004519">
    <property type="term" value="F:endonuclease activity"/>
    <property type="evidence" value="ECO:0007669"/>
    <property type="project" value="UniProtKB-KW"/>
</dbReference>
<comment type="caution">
    <text evidence="6">The sequence shown here is derived from an EMBL/GenBank/DDBJ whole genome shotgun (WGS) entry which is preliminary data.</text>
</comment>
<accession>A0A2B9E3X2</accession>
<dbReference type="SMART" id="SM00477">
    <property type="entry name" value="NUC"/>
    <property type="match status" value="1"/>
</dbReference>
<dbReference type="EMBL" id="NUHO01000038">
    <property type="protein sequence ID" value="PGM94041.1"/>
    <property type="molecule type" value="Genomic_DNA"/>
</dbReference>
<dbReference type="Proteomes" id="UP000222054">
    <property type="component" value="Unassembled WGS sequence"/>
</dbReference>
<keyword evidence="1" id="KW-0720">Serine protease</keyword>
<dbReference type="GO" id="GO:0003676">
    <property type="term" value="F:nucleic acid binding"/>
    <property type="evidence" value="ECO:0007669"/>
    <property type="project" value="InterPro"/>
</dbReference>
<dbReference type="InterPro" id="IPR001604">
    <property type="entry name" value="Endo_G_ENPP1-like_dom"/>
</dbReference>
<evidence type="ECO:0000259" key="5">
    <source>
        <dbReference type="SMART" id="SM00892"/>
    </source>
</evidence>
<keyword evidence="3" id="KW-0479">Metal-binding</keyword>
<dbReference type="SMART" id="SM00892">
    <property type="entry name" value="Endonuclease_NS"/>
    <property type="match status" value="1"/>
</dbReference>
<dbReference type="InterPro" id="IPR043504">
    <property type="entry name" value="Peptidase_S1_PA_chymotrypsin"/>
</dbReference>
<organism evidence="6 7">
    <name type="scientific">Bacillus cereus</name>
    <dbReference type="NCBI Taxonomy" id="1396"/>
    <lineage>
        <taxon>Bacteria</taxon>
        <taxon>Bacillati</taxon>
        <taxon>Bacillota</taxon>
        <taxon>Bacilli</taxon>
        <taxon>Bacillales</taxon>
        <taxon>Bacillaceae</taxon>
        <taxon>Bacillus</taxon>
        <taxon>Bacillus cereus group</taxon>
    </lineage>
</organism>
<dbReference type="Pfam" id="PF01223">
    <property type="entry name" value="Endonuclease_NS"/>
    <property type="match status" value="1"/>
</dbReference>
<dbReference type="AlphaFoldDB" id="A0A2B9E3X2"/>
<evidence type="ECO:0000256" key="2">
    <source>
        <dbReference type="PIRSR" id="PIRSR640255-1"/>
    </source>
</evidence>
<dbReference type="Pfam" id="PF13365">
    <property type="entry name" value="Trypsin_2"/>
    <property type="match status" value="1"/>
</dbReference>
<dbReference type="InterPro" id="IPR009003">
    <property type="entry name" value="Peptidase_S1_PA"/>
</dbReference>
<dbReference type="SUPFAM" id="SSF54060">
    <property type="entry name" value="His-Me finger endonucleases"/>
    <property type="match status" value="1"/>
</dbReference>
<feature type="domain" description="ENPP1-3/EXOG-like endonuclease/phosphodiesterase" evidence="4">
    <location>
        <begin position="376"/>
        <end position="578"/>
    </location>
</feature>
<evidence type="ECO:0000259" key="4">
    <source>
        <dbReference type="SMART" id="SM00477"/>
    </source>
</evidence>
<sequence length="599" mass="68264">MSNMGFEKDLLFNQNLIALQQQQAQNRYIERSNKRENLQNELQHKNPLEVSKPERAFFRKAIINPRDGLAIERIIGGSDLFPISYFEAGLKAAKPVCRIEVRDRIGRVRGHGTGFLVSPSLLLTNNHVLTDEDDALFSLAQFDYELGLDLKEKEIKNFRLAPNRFFMTNERLDFTLVAVEETSADGTKLSNFNFLPLLSRKGGILVGEHLSIIQHPSGAPKMVANRENKILDIFDDFIHYETDTEPGSSGSAVYNDEWIVIALHHAGVPDPKDSTKYIANEGIRISSIVQFVMNQSQNLSDDKKKLLDELAKGWELVEDNSEILSSERLALDWYKGSKGYDSKFLGDNYEVPHPKLRSDLEADVALPNSGERILNYTHFSIVMSQSRRLAYYTVVNLDGNKLVDLGRNDSWVFDSRIDQKYQCGPELYARNEIDRGHLVRRLDPVWGDLAKKAERDTFHFTNCSPQHKNLNQKTWLDLEDYILEKASKFKFKATVFTGPVFRSDDIVYRGVQIPAEFWKVAVMVKEDGKLSATAYLQSQKHLIDNLEDAYGAYKTYQVPVLKIEDLTGLDFGELRNYDPIAHVEGLIGHVIESPEDIKI</sequence>
<dbReference type="InterPro" id="IPR044929">
    <property type="entry name" value="DNA/RNA_non-sp_Endonuclease_sf"/>
</dbReference>
<dbReference type="InterPro" id="IPR044925">
    <property type="entry name" value="His-Me_finger_sf"/>
</dbReference>
<protein>
    <submittedName>
        <fullName evidence="6">Endonuclease</fullName>
    </submittedName>
</protein>
<keyword evidence="1" id="KW-0645">Protease</keyword>
<keyword evidence="6" id="KW-0540">Nuclease</keyword>
<feature type="binding site" evidence="3">
    <location>
        <position position="471"/>
    </location>
    <ligand>
        <name>Mg(2+)</name>
        <dbReference type="ChEBI" id="CHEBI:18420"/>
        <note>catalytic</note>
    </ligand>
</feature>
<gene>
    <name evidence="6" type="ORF">CN958_11790</name>
</gene>
<dbReference type="SUPFAM" id="SSF50494">
    <property type="entry name" value="Trypsin-like serine proteases"/>
    <property type="match status" value="1"/>
</dbReference>
<evidence type="ECO:0000256" key="3">
    <source>
        <dbReference type="PIRSR" id="PIRSR640255-2"/>
    </source>
</evidence>
<keyword evidence="6" id="KW-0255">Endonuclease</keyword>
<dbReference type="GO" id="GO:0008236">
    <property type="term" value="F:serine-type peptidase activity"/>
    <property type="evidence" value="ECO:0007669"/>
    <property type="project" value="UniProtKB-KW"/>
</dbReference>
<dbReference type="PANTHER" id="PTHR13966">
    <property type="entry name" value="ENDONUCLEASE RELATED"/>
    <property type="match status" value="1"/>
</dbReference>
<reference evidence="6 7" key="1">
    <citation type="submission" date="2017-09" db="EMBL/GenBank/DDBJ databases">
        <title>Large-scale bioinformatics analysis of Bacillus genomes uncovers conserved roles of natural products in bacterial physiology.</title>
        <authorList>
            <consortium name="Agbiome Team Llc"/>
            <person name="Bleich R.M."/>
            <person name="Grubbs K.J."/>
            <person name="Santa Maria K.C."/>
            <person name="Allen S.E."/>
            <person name="Farag S."/>
            <person name="Shank E.A."/>
            <person name="Bowers A."/>
        </authorList>
    </citation>
    <scope>NUCLEOTIDE SEQUENCE [LARGE SCALE GENOMIC DNA]</scope>
    <source>
        <strain evidence="6 7">AFS053130</strain>
    </source>
</reference>
<dbReference type="CDD" id="cd00091">
    <property type="entry name" value="NUC"/>
    <property type="match status" value="1"/>
</dbReference>
<dbReference type="InterPro" id="IPR020821">
    <property type="entry name" value="ENPP1-3/EXOG-like_nuc-like"/>
</dbReference>
<keyword evidence="6" id="KW-0378">Hydrolase</keyword>
<feature type="domain" description="DNA/RNA non-specific endonuclease/pyrophosphatase/phosphodiesterase" evidence="5">
    <location>
        <begin position="375"/>
        <end position="578"/>
    </location>
</feature>
<evidence type="ECO:0000256" key="1">
    <source>
        <dbReference type="ARBA" id="ARBA00022825"/>
    </source>
</evidence>
<dbReference type="Gene3D" id="2.40.10.10">
    <property type="entry name" value="Trypsin-like serine proteases"/>
    <property type="match status" value="2"/>
</dbReference>
<dbReference type="RefSeq" id="WP_098776998.1">
    <property type="nucleotide sequence ID" value="NZ_NUHO01000038.1"/>
</dbReference>